<accession>A0A1A9ZZ91</accession>
<reference evidence="2" key="2">
    <citation type="submission" date="2020-05" db="UniProtKB">
        <authorList>
            <consortium name="EnsemblMetazoa"/>
        </authorList>
    </citation>
    <scope>IDENTIFICATION</scope>
    <source>
        <strain evidence="2">IAEA</strain>
    </source>
</reference>
<keyword evidence="3" id="KW-1185">Reference proteome</keyword>
<sequence>MDEEQMWKNFYEKLQELKTNPPTEHESRLQDEDGGFFEKFGSLLRQKSHIEENSLKTNLAPFALESENENEAHEEWQIVTEEEESPTSSREELDCAAVQSLELKRDLNIEEAKERKEEFFEKSVGMNKEDFWKIDSKPFAEESESESNDEWELVNAEEPTRNEEQSLRMIAEVIKIRKQEFTTKSLDIGKQTFFRGFRR</sequence>
<organism evidence="2 3">
    <name type="scientific">Glossina pallidipes</name>
    <name type="common">Tsetse fly</name>
    <dbReference type="NCBI Taxonomy" id="7398"/>
    <lineage>
        <taxon>Eukaryota</taxon>
        <taxon>Metazoa</taxon>
        <taxon>Ecdysozoa</taxon>
        <taxon>Arthropoda</taxon>
        <taxon>Hexapoda</taxon>
        <taxon>Insecta</taxon>
        <taxon>Pterygota</taxon>
        <taxon>Neoptera</taxon>
        <taxon>Endopterygota</taxon>
        <taxon>Diptera</taxon>
        <taxon>Brachycera</taxon>
        <taxon>Muscomorpha</taxon>
        <taxon>Hippoboscoidea</taxon>
        <taxon>Glossinidae</taxon>
        <taxon>Glossina</taxon>
    </lineage>
</organism>
<evidence type="ECO:0000313" key="3">
    <source>
        <dbReference type="Proteomes" id="UP000092445"/>
    </source>
</evidence>
<proteinExistence type="predicted"/>
<dbReference type="EnsemblMetazoa" id="GPAI029531-RA">
    <property type="protein sequence ID" value="GPAI029531-PA"/>
    <property type="gene ID" value="GPAI029531"/>
</dbReference>
<protein>
    <submittedName>
        <fullName evidence="2">Uncharacterized protein</fullName>
    </submittedName>
</protein>
<evidence type="ECO:0000313" key="2">
    <source>
        <dbReference type="EnsemblMetazoa" id="GPAI029531-PA"/>
    </source>
</evidence>
<dbReference type="AlphaFoldDB" id="A0A1A9ZZ91"/>
<evidence type="ECO:0000256" key="1">
    <source>
        <dbReference type="SAM" id="MobiDB-lite"/>
    </source>
</evidence>
<dbReference type="Proteomes" id="UP000092445">
    <property type="component" value="Unassembled WGS sequence"/>
</dbReference>
<feature type="region of interest" description="Disordered" evidence="1">
    <location>
        <begin position="67"/>
        <end position="92"/>
    </location>
</feature>
<feature type="compositionally biased region" description="Acidic residues" evidence="1">
    <location>
        <begin position="141"/>
        <end position="152"/>
    </location>
</feature>
<reference evidence="3" key="1">
    <citation type="submission" date="2014-03" db="EMBL/GenBank/DDBJ databases">
        <authorList>
            <person name="Aksoy S."/>
            <person name="Warren W."/>
            <person name="Wilson R.K."/>
        </authorList>
    </citation>
    <scope>NUCLEOTIDE SEQUENCE [LARGE SCALE GENOMIC DNA]</scope>
    <source>
        <strain evidence="3">IAEA</strain>
    </source>
</reference>
<dbReference type="VEuPathDB" id="VectorBase:GPAI029531"/>
<name>A0A1A9ZZ91_GLOPL</name>
<feature type="region of interest" description="Disordered" evidence="1">
    <location>
        <begin position="135"/>
        <end position="165"/>
    </location>
</feature>